<dbReference type="Proteomes" id="UP001597045">
    <property type="component" value="Unassembled WGS sequence"/>
</dbReference>
<evidence type="ECO:0000313" key="3">
    <source>
        <dbReference type="Proteomes" id="UP001597045"/>
    </source>
</evidence>
<dbReference type="InterPro" id="IPR000160">
    <property type="entry name" value="GGDEF_dom"/>
</dbReference>
<comment type="caution">
    <text evidence="2">The sequence shown here is derived from an EMBL/GenBank/DDBJ whole genome shotgun (WGS) entry which is preliminary data.</text>
</comment>
<dbReference type="InterPro" id="IPR043128">
    <property type="entry name" value="Rev_trsase/Diguanyl_cyclase"/>
</dbReference>
<dbReference type="PANTHER" id="PTHR45138">
    <property type="entry name" value="REGULATORY COMPONENTS OF SENSORY TRANSDUCTION SYSTEM"/>
    <property type="match status" value="1"/>
</dbReference>
<sequence>MGHHQLGATDHRRGEAFQQNQLLGLGHPQVVLDRGSGSVEFDVVPAAEQQVQGLVEEFTAGTWQVLVVLPVERAEEGREQGAGDEGAEVGAGGEVLAEAGLALAQPVLLRRVGQTIRGTVRAGDRTYRYGGEEFMVLVPDTDLRGVLALGERVRLAVERLGIEHSGNAGGVVTVSVGPVEVDPAATITDAVDEASVA</sequence>
<proteinExistence type="predicted"/>
<protein>
    <submittedName>
        <fullName evidence="2">GGDEF domain-containing protein</fullName>
    </submittedName>
</protein>
<reference evidence="3" key="1">
    <citation type="journal article" date="2019" name="Int. J. Syst. Evol. Microbiol.">
        <title>The Global Catalogue of Microorganisms (GCM) 10K type strain sequencing project: providing services to taxonomists for standard genome sequencing and annotation.</title>
        <authorList>
            <consortium name="The Broad Institute Genomics Platform"/>
            <consortium name="The Broad Institute Genome Sequencing Center for Infectious Disease"/>
            <person name="Wu L."/>
            <person name="Ma J."/>
        </authorList>
    </citation>
    <scope>NUCLEOTIDE SEQUENCE [LARGE SCALE GENOMIC DNA]</scope>
    <source>
        <strain evidence="3">JCM 31486</strain>
    </source>
</reference>
<dbReference type="InterPro" id="IPR029787">
    <property type="entry name" value="Nucleotide_cyclase"/>
</dbReference>
<evidence type="ECO:0000259" key="1">
    <source>
        <dbReference type="PROSITE" id="PS50887"/>
    </source>
</evidence>
<dbReference type="NCBIfam" id="TIGR00254">
    <property type="entry name" value="GGDEF"/>
    <property type="match status" value="1"/>
</dbReference>
<feature type="non-terminal residue" evidence="2">
    <location>
        <position position="197"/>
    </location>
</feature>
<dbReference type="InterPro" id="IPR050469">
    <property type="entry name" value="Diguanylate_Cyclase"/>
</dbReference>
<dbReference type="PANTHER" id="PTHR45138:SF9">
    <property type="entry name" value="DIGUANYLATE CYCLASE DGCM-RELATED"/>
    <property type="match status" value="1"/>
</dbReference>
<dbReference type="SUPFAM" id="SSF55073">
    <property type="entry name" value="Nucleotide cyclase"/>
    <property type="match status" value="1"/>
</dbReference>
<dbReference type="Gene3D" id="3.30.70.270">
    <property type="match status" value="1"/>
</dbReference>
<evidence type="ECO:0000313" key="2">
    <source>
        <dbReference type="EMBL" id="MFD1045939.1"/>
    </source>
</evidence>
<organism evidence="2 3">
    <name type="scientific">Kibdelosporangium lantanae</name>
    <dbReference type="NCBI Taxonomy" id="1497396"/>
    <lineage>
        <taxon>Bacteria</taxon>
        <taxon>Bacillati</taxon>
        <taxon>Actinomycetota</taxon>
        <taxon>Actinomycetes</taxon>
        <taxon>Pseudonocardiales</taxon>
        <taxon>Pseudonocardiaceae</taxon>
        <taxon>Kibdelosporangium</taxon>
    </lineage>
</organism>
<accession>A0ABW3M9J0</accession>
<keyword evidence="3" id="KW-1185">Reference proteome</keyword>
<dbReference type="PROSITE" id="PS50887">
    <property type="entry name" value="GGDEF"/>
    <property type="match status" value="1"/>
</dbReference>
<feature type="domain" description="GGDEF" evidence="1">
    <location>
        <begin position="62"/>
        <end position="197"/>
    </location>
</feature>
<dbReference type="EMBL" id="JBHTIS010000461">
    <property type="protein sequence ID" value="MFD1045939.1"/>
    <property type="molecule type" value="Genomic_DNA"/>
</dbReference>
<name>A0ABW3M9J0_9PSEU</name>
<gene>
    <name evidence="2" type="ORF">ACFQ1S_10365</name>
</gene>
<dbReference type="Pfam" id="PF00990">
    <property type="entry name" value="GGDEF"/>
    <property type="match status" value="1"/>
</dbReference>